<reference evidence="3" key="1">
    <citation type="submission" date="2019-03" db="EMBL/GenBank/DDBJ databases">
        <title>Lake Tanganyika Metagenome-Assembled Genomes (MAGs).</title>
        <authorList>
            <person name="Tran P."/>
        </authorList>
    </citation>
    <scope>NUCLEOTIDE SEQUENCE</scope>
    <source>
        <strain evidence="3">M_DeepCast_400m_m2_100</strain>
    </source>
</reference>
<feature type="domain" description="WCX" evidence="2">
    <location>
        <begin position="160"/>
        <end position="235"/>
    </location>
</feature>
<dbReference type="Proteomes" id="UP000748308">
    <property type="component" value="Unassembled WGS sequence"/>
</dbReference>
<name>A0A937XC35_UNCEI</name>
<comment type="caution">
    <text evidence="3">The sequence shown here is derived from an EMBL/GenBank/DDBJ whole genome shotgun (WGS) entry which is preliminary data.</text>
</comment>
<accession>A0A937XC35</accession>
<evidence type="ECO:0000313" key="3">
    <source>
        <dbReference type="EMBL" id="MBM3318259.1"/>
    </source>
</evidence>
<dbReference type="PANTHER" id="PTHR34580">
    <property type="match status" value="1"/>
</dbReference>
<dbReference type="InterPro" id="IPR051534">
    <property type="entry name" value="CBASS_pafABC_assoc_protein"/>
</dbReference>
<sequence>MKRAHETLRRLYWIDAALRDEEKPGATRLAADLGVSRGTICRDMARLRDEFKAPIIFDPSTKIFVYGRAFVPELPDLPFDEALALGRALRRRASLAGTALEMSLRRQTAGVQALLAAPAPASAPGPTPAPRPAGFAASTGRRARARLGERIGPGTPADEPLAIKLRFDASVVSELLEQGFLRRRDVQLLTDGGVEAEVTTRDPDALLLDLLRWAPHFEIAGPAWIRRRLPALLEACCAAGNPGAPAGTVEPMARGPHALTEPRPRGAAAARTAGGRP</sequence>
<evidence type="ECO:0000259" key="2">
    <source>
        <dbReference type="Pfam" id="PF25583"/>
    </source>
</evidence>
<proteinExistence type="predicted"/>
<dbReference type="Pfam" id="PF25583">
    <property type="entry name" value="WCX"/>
    <property type="match status" value="1"/>
</dbReference>
<dbReference type="AlphaFoldDB" id="A0A937XC35"/>
<protein>
    <submittedName>
        <fullName evidence="3">WYL domain-containing protein</fullName>
    </submittedName>
</protein>
<dbReference type="InterPro" id="IPR057727">
    <property type="entry name" value="WCX_dom"/>
</dbReference>
<gene>
    <name evidence="3" type="ORF">FJY75_10465</name>
</gene>
<dbReference type="SUPFAM" id="SSF46785">
    <property type="entry name" value="Winged helix' DNA-binding domain"/>
    <property type="match status" value="1"/>
</dbReference>
<feature type="compositionally biased region" description="Low complexity" evidence="1">
    <location>
        <begin position="265"/>
        <end position="277"/>
    </location>
</feature>
<dbReference type="InterPro" id="IPR036390">
    <property type="entry name" value="WH_DNA-bd_sf"/>
</dbReference>
<evidence type="ECO:0000313" key="4">
    <source>
        <dbReference type="Proteomes" id="UP000748308"/>
    </source>
</evidence>
<dbReference type="PANTHER" id="PTHR34580:SF1">
    <property type="entry name" value="PROTEIN PAFC"/>
    <property type="match status" value="1"/>
</dbReference>
<feature type="region of interest" description="Disordered" evidence="1">
    <location>
        <begin position="245"/>
        <end position="277"/>
    </location>
</feature>
<organism evidence="3 4">
    <name type="scientific">Eiseniibacteriota bacterium</name>
    <dbReference type="NCBI Taxonomy" id="2212470"/>
    <lineage>
        <taxon>Bacteria</taxon>
        <taxon>Candidatus Eiseniibacteriota</taxon>
    </lineage>
</organism>
<feature type="region of interest" description="Disordered" evidence="1">
    <location>
        <begin position="118"/>
        <end position="139"/>
    </location>
</feature>
<feature type="compositionally biased region" description="Pro residues" evidence="1">
    <location>
        <begin position="121"/>
        <end position="131"/>
    </location>
</feature>
<dbReference type="EMBL" id="VGIY01000305">
    <property type="protein sequence ID" value="MBM3318259.1"/>
    <property type="molecule type" value="Genomic_DNA"/>
</dbReference>
<evidence type="ECO:0000256" key="1">
    <source>
        <dbReference type="SAM" id="MobiDB-lite"/>
    </source>
</evidence>